<dbReference type="InterPro" id="IPR027417">
    <property type="entry name" value="P-loop_NTPase"/>
</dbReference>
<feature type="compositionally biased region" description="Basic and acidic residues" evidence="1">
    <location>
        <begin position="68"/>
        <end position="87"/>
    </location>
</feature>
<feature type="compositionally biased region" description="Polar residues" evidence="1">
    <location>
        <begin position="37"/>
        <end position="51"/>
    </location>
</feature>
<evidence type="ECO:0000256" key="1">
    <source>
        <dbReference type="SAM" id="MobiDB-lite"/>
    </source>
</evidence>
<name>A0A8H2VR83_9HELO</name>
<proteinExistence type="predicted"/>
<dbReference type="EMBL" id="CAJHIA010000009">
    <property type="protein sequence ID" value="CAD6442763.1"/>
    <property type="molecule type" value="Genomic_DNA"/>
</dbReference>
<feature type="compositionally biased region" description="Polar residues" evidence="1">
    <location>
        <begin position="1"/>
        <end position="16"/>
    </location>
</feature>
<protein>
    <submittedName>
        <fullName evidence="2">F869516c-6d58-4bc0-8a97-9b85f90ecafe</fullName>
    </submittedName>
</protein>
<feature type="region of interest" description="Disordered" evidence="1">
    <location>
        <begin position="1"/>
        <end position="93"/>
    </location>
</feature>
<accession>A0A8H2VR83</accession>
<gene>
    <name evidence="2" type="ORF">SCLTRI_LOCUS2554</name>
</gene>
<comment type="caution">
    <text evidence="2">The sequence shown here is derived from an EMBL/GenBank/DDBJ whole genome shotgun (WGS) entry which is preliminary data.</text>
</comment>
<dbReference type="OrthoDB" id="2364732at2759"/>
<dbReference type="AlphaFoldDB" id="A0A8H2VR83"/>
<evidence type="ECO:0000313" key="3">
    <source>
        <dbReference type="Proteomes" id="UP000624404"/>
    </source>
</evidence>
<reference evidence="2" key="1">
    <citation type="submission" date="2020-10" db="EMBL/GenBank/DDBJ databases">
        <authorList>
            <person name="Kusch S."/>
        </authorList>
    </citation>
    <scope>NUCLEOTIDE SEQUENCE</scope>
    <source>
        <strain evidence="2">SwB9</strain>
    </source>
</reference>
<organism evidence="2 3">
    <name type="scientific">Sclerotinia trifoliorum</name>
    <dbReference type="NCBI Taxonomy" id="28548"/>
    <lineage>
        <taxon>Eukaryota</taxon>
        <taxon>Fungi</taxon>
        <taxon>Dikarya</taxon>
        <taxon>Ascomycota</taxon>
        <taxon>Pezizomycotina</taxon>
        <taxon>Leotiomycetes</taxon>
        <taxon>Helotiales</taxon>
        <taxon>Sclerotiniaceae</taxon>
        <taxon>Sclerotinia</taxon>
    </lineage>
</organism>
<dbReference type="SUPFAM" id="SSF52540">
    <property type="entry name" value="P-loop containing nucleoside triphosphate hydrolases"/>
    <property type="match status" value="1"/>
</dbReference>
<keyword evidence="3" id="KW-1185">Reference proteome</keyword>
<dbReference type="Proteomes" id="UP000624404">
    <property type="component" value="Unassembled WGS sequence"/>
</dbReference>
<sequence>MPVTTRSQSEKASSSIPHDAEPHSAVKSSSRNKSHLKSTVPNDSLNLTTSPRPTPQPKQNHKRRRPLPKKESKRPFSKSRDLGKDEPNQTSTTLSPLDTFTHYFCQKCDCPQGIFASLANSCVECGHRFEDHHDMNNPWYPHPTCEYICERSDLVHAILQRARDLRVVVIRSIPGVGKSVLLKLLGYHIHKNCPDLEPIFIRWKTIKERNNLEYDKYLQQETEIWKAKNAEVRPHNPEATEIFLIDEGQNSYEDNSFWNARLKNMNLLSQPKFIIASCLDIYSLPVLHESDSFAQMSRKDSFLYLELRPSADDKKHLLFKPVETHTMIIKWATAHNFQLESGVSEYLHAVTDGHVRILGVILEILKPNQKINHQRVVTLGLCYSFIHDDNEFLLHMLRIVGTGFWTPNVQALVRQYFIASSSYYHIPVSNIVEALRKVARLPHGYTLPARHLDDRALTFCHDAGLLHTEQRRPGSEETTYFFASPIHRTIACRRLFAASEPDTIQDEITLQQTCFNAIGRFNLSSLKKHLEKPFEWKRLLNTAIQNEMYCCLNPELHNIEIISEYSYLTNERLDFYIFEKKWGIAILQCRETEAMNEYISQFRVGGKYHGWGAMDDFIILTFWWRSGGHTLDIKDVDIQSHILQVAIDFETYTVELYTYDGKLQLTLDLGRERQQSHSIGPDTNQESVDP</sequence>
<evidence type="ECO:0000313" key="2">
    <source>
        <dbReference type="EMBL" id="CAD6442763.1"/>
    </source>
</evidence>